<dbReference type="GO" id="GO:0016787">
    <property type="term" value="F:hydrolase activity"/>
    <property type="evidence" value="ECO:0007669"/>
    <property type="project" value="UniProtKB-KW"/>
</dbReference>
<accession>A0AAD4A085</accession>
<dbReference type="Gene3D" id="3.40.50.300">
    <property type="entry name" value="P-loop containing nucleotide triphosphate hydrolases"/>
    <property type="match status" value="1"/>
</dbReference>
<dbReference type="RefSeq" id="WP_151486445.1">
    <property type="nucleotide sequence ID" value="NZ_WAAQ01000001.1"/>
</dbReference>
<dbReference type="InterPro" id="IPR004968">
    <property type="entry name" value="DNA_primase/NTPase_C"/>
</dbReference>
<proteinExistence type="predicted"/>
<dbReference type="InterPro" id="IPR027417">
    <property type="entry name" value="P-loop_NTPase"/>
</dbReference>
<dbReference type="InterPro" id="IPR051620">
    <property type="entry name" value="ORF904-like_C"/>
</dbReference>
<organism evidence="6 7">
    <name type="scientific">Microbacterium maritypicum</name>
    <name type="common">Microbacterium liquefaciens</name>
    <dbReference type="NCBI Taxonomy" id="33918"/>
    <lineage>
        <taxon>Bacteria</taxon>
        <taxon>Bacillati</taxon>
        <taxon>Actinomycetota</taxon>
        <taxon>Actinomycetes</taxon>
        <taxon>Micrococcales</taxon>
        <taxon>Microbacteriaceae</taxon>
        <taxon>Microbacterium</taxon>
    </lineage>
</organism>
<dbReference type="EMBL" id="WAAQ01000001">
    <property type="protein sequence ID" value="KAB1887526.1"/>
    <property type="molecule type" value="Genomic_DNA"/>
</dbReference>
<keyword evidence="1" id="KW-0547">Nucleotide-binding</keyword>
<feature type="domain" description="SF3 helicase" evidence="5">
    <location>
        <begin position="149"/>
        <end position="305"/>
    </location>
</feature>
<dbReference type="PANTHER" id="PTHR35372">
    <property type="entry name" value="ATP BINDING PROTEIN-RELATED"/>
    <property type="match status" value="1"/>
</dbReference>
<dbReference type="InterPro" id="IPR014015">
    <property type="entry name" value="Helicase_SF3_DNA-vir"/>
</dbReference>
<evidence type="ECO:0000256" key="3">
    <source>
        <dbReference type="ARBA" id="ARBA00022806"/>
    </source>
</evidence>
<evidence type="ECO:0000256" key="1">
    <source>
        <dbReference type="ARBA" id="ARBA00022741"/>
    </source>
</evidence>
<evidence type="ECO:0000259" key="5">
    <source>
        <dbReference type="PROSITE" id="PS51206"/>
    </source>
</evidence>
<dbReference type="Pfam" id="PF19263">
    <property type="entry name" value="DUF5906"/>
    <property type="match status" value="1"/>
</dbReference>
<gene>
    <name evidence="6" type="ORF">F6W70_09140</name>
</gene>
<dbReference type="PANTHER" id="PTHR35372:SF2">
    <property type="entry name" value="SF3 HELICASE DOMAIN-CONTAINING PROTEIN"/>
    <property type="match status" value="1"/>
</dbReference>
<dbReference type="InterPro" id="IPR036390">
    <property type="entry name" value="WH_DNA-bd_sf"/>
</dbReference>
<dbReference type="GO" id="GO:0004386">
    <property type="term" value="F:helicase activity"/>
    <property type="evidence" value="ECO:0007669"/>
    <property type="project" value="UniProtKB-KW"/>
</dbReference>
<keyword evidence="3" id="KW-0347">Helicase</keyword>
<evidence type="ECO:0000313" key="6">
    <source>
        <dbReference type="EMBL" id="KAB1887526.1"/>
    </source>
</evidence>
<keyword evidence="4" id="KW-0067">ATP-binding</keyword>
<dbReference type="SUPFAM" id="SSF46785">
    <property type="entry name" value="Winged helix' DNA-binding domain"/>
    <property type="match status" value="1"/>
</dbReference>
<dbReference type="NCBIfam" id="TIGR01613">
    <property type="entry name" value="primase_Cterm"/>
    <property type="match status" value="1"/>
</dbReference>
<dbReference type="AlphaFoldDB" id="A0AAD4A085"/>
<dbReference type="Pfam" id="PF08706">
    <property type="entry name" value="D5_N"/>
    <property type="match status" value="1"/>
</dbReference>
<name>A0AAD4A085_MICMQ</name>
<dbReference type="Pfam" id="PF03288">
    <property type="entry name" value="Pox_D5"/>
    <property type="match status" value="1"/>
</dbReference>
<evidence type="ECO:0000313" key="7">
    <source>
        <dbReference type="Proteomes" id="UP000436027"/>
    </source>
</evidence>
<comment type="caution">
    <text evidence="6">The sequence shown here is derived from an EMBL/GenBank/DDBJ whole genome shotgun (WGS) entry which is preliminary data.</text>
</comment>
<dbReference type="InterPro" id="IPR006500">
    <property type="entry name" value="Helicase_put_C_phage/plasmid"/>
</dbReference>
<dbReference type="GO" id="GO:0005524">
    <property type="term" value="F:ATP binding"/>
    <property type="evidence" value="ECO:0007669"/>
    <property type="project" value="UniProtKB-KW"/>
</dbReference>
<protein>
    <recommendedName>
        <fullName evidence="5">SF3 helicase domain-containing protein</fullName>
    </recommendedName>
</protein>
<reference evidence="6 7" key="1">
    <citation type="submission" date="2019-09" db="EMBL/GenBank/DDBJ databases">
        <title>Whole genome sequencing of Microbacterium maritypicum.</title>
        <authorList>
            <person name="Lenchi N."/>
        </authorList>
    </citation>
    <scope>NUCLEOTIDE SEQUENCE [LARGE SCALE GENOMIC DNA]</scope>
    <source>
        <strain evidence="6 7">DSM 12512</strain>
    </source>
</reference>
<evidence type="ECO:0000256" key="2">
    <source>
        <dbReference type="ARBA" id="ARBA00022801"/>
    </source>
</evidence>
<dbReference type="SUPFAM" id="SSF52540">
    <property type="entry name" value="P-loop containing nucleoside triphosphate hydrolases"/>
    <property type="match status" value="1"/>
</dbReference>
<keyword evidence="2" id="KW-0378">Hydrolase</keyword>
<dbReference type="InterPro" id="IPR014818">
    <property type="entry name" value="Phage/plasmid_primase_P4_C"/>
</dbReference>
<sequence>MPSFLHPETGRFDATLLADHIAHEPTKLGRDFAGDLYEYREGVYVRDERVVTRRCAKALGASYTKNVETQAAAHLLNIDLTEVGLPELPRGYLDYIVLENGVYWWQDDQFTPHSEMLGALTKLPITYDPIALPHTFRDWLSQVFESDDEMLRHMWEVLGYLLMTGNPLQKIILLYGGGGDGKGTLMRLIRAMLGKANYSSVSMHQLVEDRFASSNLYGKTANISGDLSAAFLRDPQILKEITGGDSISASRKHGQAFEYVPYAVPLFAMNPPFFRVSDTSYGWRRRWMVIEFPHKIENESGAVFDESVLHDDAPGIFNEAMLGLRRVMERGKFDPPAAALDVTKRLHDEADPFLTWLDEDDAVWLGEDQSSPKDDVYKAYTSWSRRNGYQAMNSASLAQRLKQHGVTATRPRVGGARIHHYQGIGVILTPGSA</sequence>
<dbReference type="InterPro" id="IPR045455">
    <property type="entry name" value="NrS-1_pol-like_helicase"/>
</dbReference>
<dbReference type="PROSITE" id="PS51206">
    <property type="entry name" value="SF3_HELICASE_1"/>
    <property type="match status" value="1"/>
</dbReference>
<dbReference type="Proteomes" id="UP000436027">
    <property type="component" value="Unassembled WGS sequence"/>
</dbReference>
<evidence type="ECO:0000256" key="4">
    <source>
        <dbReference type="ARBA" id="ARBA00022840"/>
    </source>
</evidence>